<dbReference type="GO" id="GO:0009055">
    <property type="term" value="F:electron transfer activity"/>
    <property type="evidence" value="ECO:0007669"/>
    <property type="project" value="InterPro"/>
</dbReference>
<dbReference type="SUPFAM" id="SSF46626">
    <property type="entry name" value="Cytochrome c"/>
    <property type="match status" value="1"/>
</dbReference>
<dbReference type="Gene3D" id="1.10.760.10">
    <property type="entry name" value="Cytochrome c-like domain"/>
    <property type="match status" value="1"/>
</dbReference>
<evidence type="ECO:0000259" key="6">
    <source>
        <dbReference type="PROSITE" id="PS51007"/>
    </source>
</evidence>
<evidence type="ECO:0000256" key="2">
    <source>
        <dbReference type="ARBA" id="ARBA00022723"/>
    </source>
</evidence>
<dbReference type="PROSITE" id="PS51007">
    <property type="entry name" value="CYTC"/>
    <property type="match status" value="1"/>
</dbReference>
<feature type="chain" id="PRO_5027036595" evidence="5">
    <location>
        <begin position="21"/>
        <end position="133"/>
    </location>
</feature>
<keyword evidence="1 4" id="KW-0349">Heme</keyword>
<comment type="caution">
    <text evidence="7">The sequence shown here is derived from an EMBL/GenBank/DDBJ whole genome shotgun (WGS) entry which is preliminary data.</text>
</comment>
<dbReference type="OrthoDB" id="335174at2"/>
<protein>
    <submittedName>
        <fullName evidence="7">C-type cytochrome</fullName>
    </submittedName>
</protein>
<evidence type="ECO:0000256" key="3">
    <source>
        <dbReference type="ARBA" id="ARBA00023004"/>
    </source>
</evidence>
<keyword evidence="5" id="KW-0732">Signal</keyword>
<sequence length="133" mass="13443">MRLLPIACLALSLAPPPAAADPVAEGRAVWVDACASCHGPAARGDGPMAGILVLPVPDLTGLAAANDGTFPWLRVVHLVDGRSGLRGHGGPMPIFGALMRGDAVAAEAPDGTPLITSARVLAVVAWLDSVQVK</sequence>
<evidence type="ECO:0000256" key="4">
    <source>
        <dbReference type="PROSITE-ProRule" id="PRU00433"/>
    </source>
</evidence>
<dbReference type="GO" id="GO:0020037">
    <property type="term" value="F:heme binding"/>
    <property type="evidence" value="ECO:0007669"/>
    <property type="project" value="InterPro"/>
</dbReference>
<name>A0A6L8VIL5_9RHOB</name>
<dbReference type="Proteomes" id="UP000477083">
    <property type="component" value="Unassembled WGS sequence"/>
</dbReference>
<accession>A0A6L8VIL5</accession>
<evidence type="ECO:0000313" key="8">
    <source>
        <dbReference type="Proteomes" id="UP000477083"/>
    </source>
</evidence>
<dbReference type="GO" id="GO:0046872">
    <property type="term" value="F:metal ion binding"/>
    <property type="evidence" value="ECO:0007669"/>
    <property type="project" value="UniProtKB-KW"/>
</dbReference>
<evidence type="ECO:0000313" key="7">
    <source>
        <dbReference type="EMBL" id="MZQ89010.1"/>
    </source>
</evidence>
<dbReference type="InterPro" id="IPR009056">
    <property type="entry name" value="Cyt_c-like_dom"/>
</dbReference>
<keyword evidence="8" id="KW-1185">Reference proteome</keyword>
<feature type="signal peptide" evidence="5">
    <location>
        <begin position="1"/>
        <end position="20"/>
    </location>
</feature>
<evidence type="ECO:0000256" key="5">
    <source>
        <dbReference type="SAM" id="SignalP"/>
    </source>
</evidence>
<organism evidence="7 8">
    <name type="scientific">Frigidibacter albus</name>
    <dbReference type="NCBI Taxonomy" id="1465486"/>
    <lineage>
        <taxon>Bacteria</taxon>
        <taxon>Pseudomonadati</taxon>
        <taxon>Pseudomonadota</taxon>
        <taxon>Alphaproteobacteria</taxon>
        <taxon>Rhodobacterales</taxon>
        <taxon>Paracoccaceae</taxon>
        <taxon>Frigidibacter</taxon>
    </lineage>
</organism>
<dbReference type="InterPro" id="IPR036909">
    <property type="entry name" value="Cyt_c-like_dom_sf"/>
</dbReference>
<feature type="domain" description="Cytochrome c" evidence="6">
    <location>
        <begin position="21"/>
        <end position="131"/>
    </location>
</feature>
<proteinExistence type="predicted"/>
<dbReference type="EMBL" id="WWNR01000004">
    <property type="protein sequence ID" value="MZQ89010.1"/>
    <property type="molecule type" value="Genomic_DNA"/>
</dbReference>
<keyword evidence="3 4" id="KW-0408">Iron</keyword>
<reference evidence="7 8" key="1">
    <citation type="submission" date="2020-01" db="EMBL/GenBank/DDBJ databases">
        <title>Frigidibacter albus SP32T (=CGMCC 1.13995T).</title>
        <authorList>
            <person name="Liao X."/>
        </authorList>
    </citation>
    <scope>NUCLEOTIDE SEQUENCE [LARGE SCALE GENOMIC DNA]</scope>
    <source>
        <strain evidence="7 8">SP32</strain>
    </source>
</reference>
<dbReference type="RefSeq" id="WP_161345192.1">
    <property type="nucleotide sequence ID" value="NZ_BMGW01000004.1"/>
</dbReference>
<dbReference type="AlphaFoldDB" id="A0A6L8VIL5"/>
<keyword evidence="2 4" id="KW-0479">Metal-binding</keyword>
<gene>
    <name evidence="7" type="ORF">GS660_07845</name>
</gene>
<evidence type="ECO:0000256" key="1">
    <source>
        <dbReference type="ARBA" id="ARBA00022617"/>
    </source>
</evidence>
<dbReference type="Pfam" id="PF00034">
    <property type="entry name" value="Cytochrom_C"/>
    <property type="match status" value="1"/>
</dbReference>